<gene>
    <name evidence="3" type="ORF">FBZ93_11156</name>
</gene>
<dbReference type="Pfam" id="PF01052">
    <property type="entry name" value="FliMN_C"/>
    <property type="match status" value="1"/>
</dbReference>
<comment type="similarity">
    <text evidence="1">Belongs to the FliN/MopA/SpaO family.</text>
</comment>
<dbReference type="PRINTS" id="PR00956">
    <property type="entry name" value="FLGMOTORFLIN"/>
</dbReference>
<accession>A0A560LCI4</accession>
<dbReference type="PANTHER" id="PTHR30034:SF6">
    <property type="entry name" value="YOP PROTEINS TRANSLOCATION PROTEIN Q"/>
    <property type="match status" value="1"/>
</dbReference>
<dbReference type="Proteomes" id="UP000321304">
    <property type="component" value="Unassembled WGS sequence"/>
</dbReference>
<proteinExistence type="inferred from homology"/>
<evidence type="ECO:0000259" key="2">
    <source>
        <dbReference type="Pfam" id="PF01052"/>
    </source>
</evidence>
<protein>
    <submittedName>
        <fullName evidence="3">Type III secretion protein Q</fullName>
    </submittedName>
</protein>
<dbReference type="NCBIfam" id="TIGR02551">
    <property type="entry name" value="SpaO_YscQ"/>
    <property type="match status" value="1"/>
</dbReference>
<dbReference type="GO" id="GO:0003774">
    <property type="term" value="F:cytoskeletal motor activity"/>
    <property type="evidence" value="ECO:0007669"/>
    <property type="project" value="InterPro"/>
</dbReference>
<organism evidence="3 4">
    <name type="scientific">Bradyrhizobium macuxiense</name>
    <dbReference type="NCBI Taxonomy" id="1755647"/>
    <lineage>
        <taxon>Bacteria</taxon>
        <taxon>Pseudomonadati</taxon>
        <taxon>Pseudomonadota</taxon>
        <taxon>Alphaproteobacteria</taxon>
        <taxon>Hyphomicrobiales</taxon>
        <taxon>Nitrobacteraceae</taxon>
        <taxon>Bradyrhizobium</taxon>
    </lineage>
</organism>
<dbReference type="GO" id="GO:0050918">
    <property type="term" value="P:positive chemotaxis"/>
    <property type="evidence" value="ECO:0007669"/>
    <property type="project" value="TreeGrafter"/>
</dbReference>
<dbReference type="GO" id="GO:0071978">
    <property type="term" value="P:bacterial-type flagellum-dependent swarming motility"/>
    <property type="evidence" value="ECO:0007669"/>
    <property type="project" value="TreeGrafter"/>
</dbReference>
<keyword evidence="4" id="KW-1185">Reference proteome</keyword>
<comment type="caution">
    <text evidence="3">The sequence shown here is derived from an EMBL/GenBank/DDBJ whole genome shotgun (WGS) entry which is preliminary data.</text>
</comment>
<dbReference type="InterPro" id="IPR036429">
    <property type="entry name" value="SpoA-like_sf"/>
</dbReference>
<evidence type="ECO:0000313" key="4">
    <source>
        <dbReference type="Proteomes" id="UP000321304"/>
    </source>
</evidence>
<evidence type="ECO:0000256" key="1">
    <source>
        <dbReference type="ARBA" id="ARBA00009226"/>
    </source>
</evidence>
<dbReference type="InterPro" id="IPR013385">
    <property type="entry name" value="T3SS_SpaO/YscQ/SpaO"/>
</dbReference>
<reference evidence="3 4" key="1">
    <citation type="submission" date="2019-06" db="EMBL/GenBank/DDBJ databases">
        <title>Genomic Encyclopedia of Type Strains, Phase IV (KMG-V): Genome sequencing to study the core and pangenomes of soil and plant-associated prokaryotes.</title>
        <authorList>
            <person name="Whitman W."/>
        </authorList>
    </citation>
    <scope>NUCLEOTIDE SEQUENCE [LARGE SCALE GENOMIC DNA]</scope>
    <source>
        <strain evidence="3 4">BR 10355</strain>
    </source>
</reference>
<dbReference type="EMBL" id="VITY01000011">
    <property type="protein sequence ID" value="TWB93017.1"/>
    <property type="molecule type" value="Genomic_DNA"/>
</dbReference>
<evidence type="ECO:0000313" key="3">
    <source>
        <dbReference type="EMBL" id="TWB93017.1"/>
    </source>
</evidence>
<dbReference type="GO" id="GO:0009425">
    <property type="term" value="C:bacterial-type flagellum basal body"/>
    <property type="evidence" value="ECO:0007669"/>
    <property type="project" value="InterPro"/>
</dbReference>
<sequence>MAGPLMLAQACGGVETPSVNTLDGPAPFKPPLSLSHAVVSWLNEIGAQRILLRSHLGDKALSVRMTRLVWQAEPSAISMLDCVFGVGDDTVVLSLPRPLAETLISTVQNGLTLPSDPTRSLILELALEPFLVRLQNLIQRDLQLIRMDEATTPDPYLELDVTYGLLTGKARLFLFTPLDGPVPPAFRALGELLGQLPREMRKLSPELPVIVAGEIGSLRVTLALLRQTHPGDALLPDAIPFARGQIILTADRLWAPAEIAGDKLILRGPFRSQPHPLKCAHMTTQSETPQPPAEADIDGMEITLVFECGRWPIPLGMLRSVNEGHVFELGRPLDGPVDILANGRCIGRGDIVRVGEELAVRLRGRLAVND</sequence>
<feature type="domain" description="Flagellar motor switch protein FliN-like C-terminal" evidence="2">
    <location>
        <begin position="296"/>
        <end position="364"/>
    </location>
</feature>
<dbReference type="PANTHER" id="PTHR30034">
    <property type="entry name" value="FLAGELLAR MOTOR SWITCH PROTEIN FLIM"/>
    <property type="match status" value="1"/>
</dbReference>
<dbReference type="SUPFAM" id="SSF101801">
    <property type="entry name" value="Surface presentation of antigens (SPOA)"/>
    <property type="match status" value="1"/>
</dbReference>
<dbReference type="Gene3D" id="2.30.330.10">
    <property type="entry name" value="SpoA-like"/>
    <property type="match status" value="1"/>
</dbReference>
<name>A0A560LCI4_9BRAD</name>
<dbReference type="InterPro" id="IPR001172">
    <property type="entry name" value="FliN_T3SS_HrcQb"/>
</dbReference>
<dbReference type="GO" id="GO:0030254">
    <property type="term" value="P:protein secretion by the type III secretion system"/>
    <property type="evidence" value="ECO:0007669"/>
    <property type="project" value="InterPro"/>
</dbReference>
<dbReference type="InterPro" id="IPR001543">
    <property type="entry name" value="FliN-like_C"/>
</dbReference>
<dbReference type="AlphaFoldDB" id="A0A560LCI4"/>